<reference evidence="2 3" key="1">
    <citation type="submission" date="2020-01" db="EMBL/GenBank/DDBJ databases">
        <title>Microvirga sp. nov., an arsenate reduction bacterium isolated from Tibet hotspring sediments.</title>
        <authorList>
            <person name="Yuan C.-G."/>
        </authorList>
    </citation>
    <scope>NUCLEOTIDE SEQUENCE [LARGE SCALE GENOMIC DNA]</scope>
    <source>
        <strain evidence="2 3">SYSU G3D203</strain>
    </source>
</reference>
<evidence type="ECO:0000259" key="1">
    <source>
        <dbReference type="Pfam" id="PF03372"/>
    </source>
</evidence>
<dbReference type="SUPFAM" id="SSF56219">
    <property type="entry name" value="DNase I-like"/>
    <property type="match status" value="1"/>
</dbReference>
<gene>
    <name evidence="2" type="ORF">GR303_00715</name>
</gene>
<dbReference type="Proteomes" id="UP000818323">
    <property type="component" value="Unassembled WGS sequence"/>
</dbReference>
<proteinExistence type="predicted"/>
<feature type="domain" description="Endonuclease/exonuclease/phosphatase" evidence="1">
    <location>
        <begin position="1"/>
        <end position="208"/>
    </location>
</feature>
<dbReference type="Pfam" id="PF03372">
    <property type="entry name" value="Exo_endo_phos"/>
    <property type="match status" value="1"/>
</dbReference>
<dbReference type="RefSeq" id="WP_161721490.1">
    <property type="nucleotide sequence ID" value="NZ_JAAAXI010000002.1"/>
</dbReference>
<dbReference type="InterPro" id="IPR005135">
    <property type="entry name" value="Endo/exonuclease/phosphatase"/>
</dbReference>
<keyword evidence="3" id="KW-1185">Reference proteome</keyword>
<name>A0ABW9YWH6_9HYPH</name>
<dbReference type="Gene3D" id="3.60.10.10">
    <property type="entry name" value="Endonuclease/exonuclease/phosphatase"/>
    <property type="match status" value="1"/>
</dbReference>
<dbReference type="InterPro" id="IPR036691">
    <property type="entry name" value="Endo/exonu/phosph_ase_sf"/>
</dbReference>
<sequence>MTLNLHGRGTRPEAFQALVEQWKPDMILLTELPEDGTPLMEPLANRYPHRLAERNGSPFDVVLLSRWRIEQRSIDRSAAAFLPVLSVRACDPHRAGLCLTLVGLHAARPLGRNLRLQEAQLRIAAAAARAASTGDVVVMGDLNLTPWSRGFRRFAEQAGVRDNPQERDLSATWLSRLPLAGLMIDHVLTGTGIRMLRSHVGSDVGSDHLPVIADLALSG</sequence>
<evidence type="ECO:0000313" key="2">
    <source>
        <dbReference type="EMBL" id="NBJ22879.1"/>
    </source>
</evidence>
<comment type="caution">
    <text evidence="2">The sequence shown here is derived from an EMBL/GenBank/DDBJ whole genome shotgun (WGS) entry which is preliminary data.</text>
</comment>
<protein>
    <recommendedName>
        <fullName evidence="1">Endonuclease/exonuclease/phosphatase domain-containing protein</fullName>
    </recommendedName>
</protein>
<evidence type="ECO:0000313" key="3">
    <source>
        <dbReference type="Proteomes" id="UP000818323"/>
    </source>
</evidence>
<accession>A0ABW9YWH6</accession>
<organism evidence="2 3">
    <name type="scientific">Microvirga arsenatis</name>
    <dbReference type="NCBI Taxonomy" id="2692265"/>
    <lineage>
        <taxon>Bacteria</taxon>
        <taxon>Pseudomonadati</taxon>
        <taxon>Pseudomonadota</taxon>
        <taxon>Alphaproteobacteria</taxon>
        <taxon>Hyphomicrobiales</taxon>
        <taxon>Methylobacteriaceae</taxon>
        <taxon>Microvirga</taxon>
    </lineage>
</organism>
<dbReference type="EMBL" id="JAAAXJ010000001">
    <property type="protein sequence ID" value="NBJ22879.1"/>
    <property type="molecule type" value="Genomic_DNA"/>
</dbReference>